<dbReference type="KEGG" id="vmo:VMUT_1722"/>
<dbReference type="Pfam" id="PF26618">
    <property type="entry name" value="DUF8196"/>
    <property type="match status" value="1"/>
</dbReference>
<evidence type="ECO:0000259" key="1">
    <source>
        <dbReference type="Pfam" id="PF26618"/>
    </source>
</evidence>
<organism evidence="2 3">
    <name type="scientific">Vulcanisaeta moutnovskia (strain 768-28)</name>
    <dbReference type="NCBI Taxonomy" id="985053"/>
    <lineage>
        <taxon>Archaea</taxon>
        <taxon>Thermoproteota</taxon>
        <taxon>Thermoprotei</taxon>
        <taxon>Thermoproteales</taxon>
        <taxon>Thermoproteaceae</taxon>
        <taxon>Vulcanisaeta</taxon>
    </lineage>
</organism>
<dbReference type="InterPro" id="IPR058509">
    <property type="entry name" value="DUF8196"/>
</dbReference>
<dbReference type="PANTHER" id="PTHR34314">
    <property type="entry name" value="CRENARCHAEAL PROTEIN, PUTATIVE-RELATED"/>
    <property type="match status" value="1"/>
</dbReference>
<dbReference type="EMBL" id="CP002529">
    <property type="protein sequence ID" value="ADY01924.1"/>
    <property type="molecule type" value="Genomic_DNA"/>
</dbReference>
<dbReference type="AlphaFoldDB" id="F0QUU2"/>
<reference evidence="2 3" key="1">
    <citation type="journal article" date="2011" name="J. Bacteriol.">
        <title>Complete genome sequence of 'Vulcanisaeta moutnovskia' strain 768-28, a novel member of the hyperthermophilic crenarchaeal genus vulcanisaeta.</title>
        <authorList>
            <person name="Gumerov V.M."/>
            <person name="Mardanov A.V."/>
            <person name="Beletsky A.V."/>
            <person name="Prokofeva M.I."/>
            <person name="Bonch-Osmolovskaya E.A."/>
            <person name="Ravin N.V."/>
            <person name="Skryabin K.G."/>
        </authorList>
    </citation>
    <scope>NUCLEOTIDE SEQUENCE [LARGE SCALE GENOMIC DNA]</scope>
    <source>
        <strain evidence="2 3">768-28</strain>
    </source>
</reference>
<gene>
    <name evidence="2" type="ordered locus">VMUT_1722</name>
</gene>
<dbReference type="eggNOG" id="arCOG01426">
    <property type="taxonomic scope" value="Archaea"/>
</dbReference>
<evidence type="ECO:0000313" key="2">
    <source>
        <dbReference type="EMBL" id="ADY01924.1"/>
    </source>
</evidence>
<proteinExistence type="predicted"/>
<dbReference type="Proteomes" id="UP000007485">
    <property type="component" value="Chromosome"/>
</dbReference>
<feature type="domain" description="DUF8196" evidence="1">
    <location>
        <begin position="146"/>
        <end position="253"/>
    </location>
</feature>
<protein>
    <recommendedName>
        <fullName evidence="1">DUF8196 domain-containing protein</fullName>
    </recommendedName>
</protein>
<accession>F0QUU2</accession>
<dbReference type="RefSeq" id="WP_013605086.1">
    <property type="nucleotide sequence ID" value="NC_015151.1"/>
</dbReference>
<dbReference type="STRING" id="985053.VMUT_1722"/>
<keyword evidence="3" id="KW-1185">Reference proteome</keyword>
<dbReference type="InterPro" id="IPR011335">
    <property type="entry name" value="Restrct_endonuc-II-like"/>
</dbReference>
<dbReference type="SUPFAM" id="SSF52980">
    <property type="entry name" value="Restriction endonuclease-like"/>
    <property type="match status" value="1"/>
</dbReference>
<dbReference type="GeneID" id="70537587"/>
<name>F0QUU2_VULM7</name>
<dbReference type="PANTHER" id="PTHR34314:SF6">
    <property type="entry name" value="DUF3782 DOMAIN-CONTAINING PROTEIN"/>
    <property type="match status" value="1"/>
</dbReference>
<evidence type="ECO:0000313" key="3">
    <source>
        <dbReference type="Proteomes" id="UP000007485"/>
    </source>
</evidence>
<sequence>MSLRDEFLRLLREDEVFRLAVIGLLGISDVQSSLRRLVDVVGRLVDGQEALARNQSVMMEVLNKVLEAVQRLTENEEKLWENQNKLWEENNKIWQEIRALREGQYAMREDIRRLWEENNKIWKELRGLRREVSGVSNTVGVLVERDARHYLPAWVRAKVGVNVDRLRRARVEDIGEFDGYAEADNRVIAVEVKATLRVRDVKDFVDKVGKLRSAKAGKEVIAIIAYVNESRDTGKAIELARLNGIKVVKHHGEDDFEELT</sequence>
<dbReference type="HOGENOM" id="CLU_057644_0_0_2"/>